<protein>
    <submittedName>
        <fullName evidence="1 2">Uncharacterized protein</fullName>
    </submittedName>
</protein>
<reference evidence="2" key="4">
    <citation type="journal article" date="2015" name="G3 (Bethesda)">
        <title>Genome sequences of three phytopathogenic species of the Magnaporthaceae family of fungi.</title>
        <authorList>
            <person name="Okagaki L.H."/>
            <person name="Nunes C.C."/>
            <person name="Sailsbery J."/>
            <person name="Clay B."/>
            <person name="Brown D."/>
            <person name="John T."/>
            <person name="Oh Y."/>
            <person name="Young N."/>
            <person name="Fitzgerald M."/>
            <person name="Haas B.J."/>
            <person name="Zeng Q."/>
            <person name="Young S."/>
            <person name="Adiconis X."/>
            <person name="Fan L."/>
            <person name="Levin J.Z."/>
            <person name="Mitchell T.K."/>
            <person name="Okubara P.A."/>
            <person name="Farman M.L."/>
            <person name="Kohn L.M."/>
            <person name="Birren B."/>
            <person name="Ma L.-J."/>
            <person name="Dean R.A."/>
        </authorList>
    </citation>
    <scope>NUCLEOTIDE SEQUENCE</scope>
    <source>
        <strain evidence="2">R3-111a-1</strain>
    </source>
</reference>
<evidence type="ECO:0000313" key="1">
    <source>
        <dbReference type="EMBL" id="EJT80921.1"/>
    </source>
</evidence>
<gene>
    <name evidence="2" type="primary">20341370</name>
    <name evidence="1" type="ORF">GGTG_00912</name>
</gene>
<dbReference type="RefSeq" id="XP_009216930.1">
    <property type="nucleotide sequence ID" value="XM_009218666.1"/>
</dbReference>
<evidence type="ECO:0000313" key="3">
    <source>
        <dbReference type="Proteomes" id="UP000006039"/>
    </source>
</evidence>
<reference evidence="1" key="3">
    <citation type="submission" date="2010-09" db="EMBL/GenBank/DDBJ databases">
        <title>Annotation of Gaeumannomyces graminis var. tritici R3-111a-1.</title>
        <authorList>
            <consortium name="The Broad Institute Genome Sequencing Platform"/>
            <person name="Ma L.-J."/>
            <person name="Dead R."/>
            <person name="Young S.K."/>
            <person name="Zeng Q."/>
            <person name="Gargeya S."/>
            <person name="Fitzgerald M."/>
            <person name="Haas B."/>
            <person name="Abouelleil A."/>
            <person name="Alvarado L."/>
            <person name="Arachchi H.M."/>
            <person name="Berlin A."/>
            <person name="Brown A."/>
            <person name="Chapman S.B."/>
            <person name="Chen Z."/>
            <person name="Dunbar C."/>
            <person name="Freedman E."/>
            <person name="Gearin G."/>
            <person name="Gellesch M."/>
            <person name="Goldberg J."/>
            <person name="Griggs A."/>
            <person name="Gujja S."/>
            <person name="Heiman D."/>
            <person name="Howarth C."/>
            <person name="Larson L."/>
            <person name="Lui A."/>
            <person name="MacDonald P.J.P."/>
            <person name="Mehta T."/>
            <person name="Montmayeur A."/>
            <person name="Murphy C."/>
            <person name="Neiman D."/>
            <person name="Pearson M."/>
            <person name="Priest M."/>
            <person name="Roberts A."/>
            <person name="Saif S."/>
            <person name="Shea T."/>
            <person name="Shenoy N."/>
            <person name="Sisk P."/>
            <person name="Stolte C."/>
            <person name="Sykes S."/>
            <person name="Yandava C."/>
            <person name="Wortman J."/>
            <person name="Nusbaum C."/>
            <person name="Birren B."/>
        </authorList>
    </citation>
    <scope>NUCLEOTIDE SEQUENCE</scope>
    <source>
        <strain evidence="1">R3-111a-1</strain>
    </source>
</reference>
<organism evidence="1">
    <name type="scientific">Gaeumannomyces tritici (strain R3-111a-1)</name>
    <name type="common">Wheat and barley take-all root rot fungus</name>
    <name type="synonym">Gaeumannomyces graminis var. tritici</name>
    <dbReference type="NCBI Taxonomy" id="644352"/>
    <lineage>
        <taxon>Eukaryota</taxon>
        <taxon>Fungi</taxon>
        <taxon>Dikarya</taxon>
        <taxon>Ascomycota</taxon>
        <taxon>Pezizomycotina</taxon>
        <taxon>Sordariomycetes</taxon>
        <taxon>Sordariomycetidae</taxon>
        <taxon>Magnaporthales</taxon>
        <taxon>Magnaporthaceae</taxon>
        <taxon>Gaeumannomyces</taxon>
    </lineage>
</organism>
<dbReference type="AlphaFoldDB" id="J3NI28"/>
<reference evidence="2" key="5">
    <citation type="submission" date="2018-04" db="UniProtKB">
        <authorList>
            <consortium name="EnsemblFungi"/>
        </authorList>
    </citation>
    <scope>IDENTIFICATION</scope>
    <source>
        <strain evidence="2">R3-111a-1</strain>
    </source>
</reference>
<accession>J3NI28</accession>
<proteinExistence type="predicted"/>
<reference evidence="1" key="2">
    <citation type="submission" date="2010-07" db="EMBL/GenBank/DDBJ databases">
        <authorList>
            <consortium name="The Broad Institute Genome Sequencing Platform"/>
            <consortium name="Broad Institute Genome Sequencing Center for Infectious Disease"/>
            <person name="Ma L.-J."/>
            <person name="Dead R."/>
            <person name="Young S."/>
            <person name="Zeng Q."/>
            <person name="Koehrsen M."/>
            <person name="Alvarado L."/>
            <person name="Berlin A."/>
            <person name="Chapman S.B."/>
            <person name="Chen Z."/>
            <person name="Freedman E."/>
            <person name="Gellesch M."/>
            <person name="Goldberg J."/>
            <person name="Griggs A."/>
            <person name="Gujja S."/>
            <person name="Heilman E.R."/>
            <person name="Heiman D."/>
            <person name="Hepburn T."/>
            <person name="Howarth C."/>
            <person name="Jen D."/>
            <person name="Larson L."/>
            <person name="Mehta T."/>
            <person name="Neiman D."/>
            <person name="Pearson M."/>
            <person name="Roberts A."/>
            <person name="Saif S."/>
            <person name="Shea T."/>
            <person name="Shenoy N."/>
            <person name="Sisk P."/>
            <person name="Stolte C."/>
            <person name="Sykes S."/>
            <person name="Walk T."/>
            <person name="White J."/>
            <person name="Yandava C."/>
            <person name="Haas B."/>
            <person name="Nusbaum C."/>
            <person name="Birren B."/>
        </authorList>
    </citation>
    <scope>NUCLEOTIDE SEQUENCE</scope>
    <source>
        <strain evidence="1">R3-111a-1</strain>
    </source>
</reference>
<evidence type="ECO:0000313" key="2">
    <source>
        <dbReference type="EnsemblFungi" id="EJT80921"/>
    </source>
</evidence>
<dbReference type="VEuPathDB" id="FungiDB:GGTG_00912"/>
<dbReference type="GeneID" id="20341370"/>
<keyword evidence="3" id="KW-1185">Reference proteome</keyword>
<name>J3NI28_GAET3</name>
<dbReference type="Proteomes" id="UP000006039">
    <property type="component" value="Unassembled WGS sequence"/>
</dbReference>
<dbReference type="EMBL" id="GL385395">
    <property type="protein sequence ID" value="EJT80921.1"/>
    <property type="molecule type" value="Genomic_DNA"/>
</dbReference>
<dbReference type="EnsemblFungi" id="EJT80921">
    <property type="protein sequence ID" value="EJT80921"/>
    <property type="gene ID" value="GGTG_00912"/>
</dbReference>
<reference evidence="3" key="1">
    <citation type="submission" date="2010-07" db="EMBL/GenBank/DDBJ databases">
        <title>The genome sequence of Gaeumannomyces graminis var. tritici strain R3-111a-1.</title>
        <authorList>
            <consortium name="The Broad Institute Genome Sequencing Platform"/>
            <person name="Ma L.-J."/>
            <person name="Dead R."/>
            <person name="Young S."/>
            <person name="Zeng Q."/>
            <person name="Koehrsen M."/>
            <person name="Alvarado L."/>
            <person name="Berlin A."/>
            <person name="Chapman S.B."/>
            <person name="Chen Z."/>
            <person name="Freedman E."/>
            <person name="Gellesch M."/>
            <person name="Goldberg J."/>
            <person name="Griggs A."/>
            <person name="Gujja S."/>
            <person name="Heilman E.R."/>
            <person name="Heiman D."/>
            <person name="Hepburn T."/>
            <person name="Howarth C."/>
            <person name="Jen D."/>
            <person name="Larson L."/>
            <person name="Mehta T."/>
            <person name="Neiman D."/>
            <person name="Pearson M."/>
            <person name="Roberts A."/>
            <person name="Saif S."/>
            <person name="Shea T."/>
            <person name="Shenoy N."/>
            <person name="Sisk P."/>
            <person name="Stolte C."/>
            <person name="Sykes S."/>
            <person name="Walk T."/>
            <person name="White J."/>
            <person name="Yandava C."/>
            <person name="Haas B."/>
            <person name="Nusbaum C."/>
            <person name="Birren B."/>
        </authorList>
    </citation>
    <scope>NUCLEOTIDE SEQUENCE [LARGE SCALE GENOMIC DNA]</scope>
    <source>
        <strain evidence="3">R3-111a-1</strain>
    </source>
</reference>
<dbReference type="HOGENOM" id="CLU_2671200_0_0_1"/>
<sequence>MSIAEKLFLSPGASSAQPGRWCLPSLYSIGSTAWSHNGRLGGCIPARQSQHAYPSTPVVWAALGPGLSLLLKLKL</sequence>